<proteinExistence type="predicted"/>
<dbReference type="GO" id="GO:0003865">
    <property type="term" value="F:3-oxo-5-alpha-steroid 4-dehydrogenase activity"/>
    <property type="evidence" value="ECO:0007669"/>
    <property type="project" value="TreeGrafter"/>
</dbReference>
<dbReference type="PROSITE" id="PS50244">
    <property type="entry name" value="S5A_REDUCTASE"/>
    <property type="match status" value="1"/>
</dbReference>
<evidence type="ECO:0000256" key="3">
    <source>
        <dbReference type="ARBA" id="ARBA00022692"/>
    </source>
</evidence>
<evidence type="ECO:0000256" key="5">
    <source>
        <dbReference type="ARBA" id="ARBA00023136"/>
    </source>
</evidence>
<comment type="caution">
    <text evidence="7">The sequence shown here is derived from an EMBL/GenBank/DDBJ whole genome shotgun (WGS) entry which is preliminary data.</text>
</comment>
<dbReference type="EMBL" id="JABFUD020000015">
    <property type="protein sequence ID" value="KAI5069438.1"/>
    <property type="molecule type" value="Genomic_DNA"/>
</dbReference>
<evidence type="ECO:0000259" key="6">
    <source>
        <dbReference type="Pfam" id="PF02544"/>
    </source>
</evidence>
<evidence type="ECO:0000256" key="2">
    <source>
        <dbReference type="ARBA" id="ARBA00004922"/>
    </source>
</evidence>
<organism evidence="7 8">
    <name type="scientific">Adiantum capillus-veneris</name>
    <name type="common">Maidenhair fern</name>
    <dbReference type="NCBI Taxonomy" id="13818"/>
    <lineage>
        <taxon>Eukaryota</taxon>
        <taxon>Viridiplantae</taxon>
        <taxon>Streptophyta</taxon>
        <taxon>Embryophyta</taxon>
        <taxon>Tracheophyta</taxon>
        <taxon>Polypodiopsida</taxon>
        <taxon>Polypodiidae</taxon>
        <taxon>Polypodiales</taxon>
        <taxon>Pteridineae</taxon>
        <taxon>Pteridaceae</taxon>
        <taxon>Vittarioideae</taxon>
        <taxon>Adiantum</taxon>
    </lineage>
</organism>
<name>A0A9D4ULD6_ADICA</name>
<comment type="pathway">
    <text evidence="2">Protein modification; protein glycosylation.</text>
</comment>
<reference evidence="7" key="1">
    <citation type="submission" date="2021-01" db="EMBL/GenBank/DDBJ databases">
        <title>Adiantum capillus-veneris genome.</title>
        <authorList>
            <person name="Fang Y."/>
            <person name="Liao Q."/>
        </authorList>
    </citation>
    <scope>NUCLEOTIDE SEQUENCE</scope>
    <source>
        <strain evidence="7">H3</strain>
        <tissue evidence="7">Leaf</tissue>
    </source>
</reference>
<evidence type="ECO:0000313" key="8">
    <source>
        <dbReference type="Proteomes" id="UP000886520"/>
    </source>
</evidence>
<protein>
    <recommendedName>
        <fullName evidence="6">3-oxo-5-alpha-steroid 4-dehydrogenase C-terminal domain-containing protein</fullName>
    </recommendedName>
</protein>
<comment type="subcellular location">
    <subcellularLocation>
        <location evidence="1">Endomembrane system</location>
        <topology evidence="1">Multi-pass membrane protein</topology>
    </subcellularLocation>
</comment>
<dbReference type="AlphaFoldDB" id="A0A9D4ULD6"/>
<dbReference type="GO" id="GO:0005783">
    <property type="term" value="C:endoplasmic reticulum"/>
    <property type="evidence" value="ECO:0007669"/>
    <property type="project" value="TreeGrafter"/>
</dbReference>
<keyword evidence="4" id="KW-1133">Transmembrane helix</keyword>
<dbReference type="GO" id="GO:0016095">
    <property type="term" value="P:polyprenol catabolic process"/>
    <property type="evidence" value="ECO:0007669"/>
    <property type="project" value="TreeGrafter"/>
</dbReference>
<feature type="domain" description="3-oxo-5-alpha-steroid 4-dehydrogenase C-terminal" evidence="6">
    <location>
        <begin position="4"/>
        <end position="99"/>
    </location>
</feature>
<accession>A0A9D4ULD6</accession>
<dbReference type="PANTHER" id="PTHR14624">
    <property type="entry name" value="DFG10 PROTEIN"/>
    <property type="match status" value="1"/>
</dbReference>
<dbReference type="Proteomes" id="UP000886520">
    <property type="component" value="Chromosome 15"/>
</dbReference>
<dbReference type="Pfam" id="PF02544">
    <property type="entry name" value="Steroid_dh"/>
    <property type="match status" value="1"/>
</dbReference>
<keyword evidence="8" id="KW-1185">Reference proteome</keyword>
<keyword evidence="5" id="KW-0472">Membrane</keyword>
<evidence type="ECO:0000256" key="4">
    <source>
        <dbReference type="ARBA" id="ARBA00022989"/>
    </source>
</evidence>
<dbReference type="GO" id="GO:0006488">
    <property type="term" value="P:dolichol-linked oligosaccharide biosynthetic process"/>
    <property type="evidence" value="ECO:0007669"/>
    <property type="project" value="InterPro"/>
</dbReference>
<evidence type="ECO:0000313" key="7">
    <source>
        <dbReference type="EMBL" id="KAI5069438.1"/>
    </source>
</evidence>
<sequence>MLISSGAVIFVWGWIHQYRCHSILASLRANDKMKKEDSQYKIPYGDWFEYVSCAHYLAEFVIYIGFLVATGGSNLDTWLLFVFVVLNLSIAAGDSHKWAGWGQTEIKSKSESRCSTMTACWLRGFPQPGGVLVVLHPFDVSVDGRGNTQMAMEGFHVHYEGSRPHQGTPLFSTPFQPVHQQVNTDMAAPATAAINTKTSTFSATNATNTATATPAATAVTKATSVPPSITISPHTSITAYFTFFLKHALLTLPAHIGLQMEAVGTVEGCKACLARGDTDGEATQSAGELRAECNEERERWMQSWALGREQGLSHKEEGRKLQR</sequence>
<evidence type="ECO:0000256" key="1">
    <source>
        <dbReference type="ARBA" id="ARBA00004127"/>
    </source>
</evidence>
<dbReference type="OrthoDB" id="541710at2759"/>
<dbReference type="PANTHER" id="PTHR14624:SF0">
    <property type="entry name" value="POLYPRENOL REDUCTASE"/>
    <property type="match status" value="1"/>
</dbReference>
<gene>
    <name evidence="7" type="ORF">GOP47_0015739</name>
</gene>
<dbReference type="InterPro" id="IPR039698">
    <property type="entry name" value="Dfg10/SRD5A3"/>
</dbReference>
<keyword evidence="3" id="KW-0812">Transmembrane</keyword>
<dbReference type="InterPro" id="IPR001104">
    <property type="entry name" value="3-oxo-5_a-steroid_4-DH_C"/>
</dbReference>